<reference evidence="2" key="1">
    <citation type="submission" date="2019-05" db="EMBL/GenBank/DDBJ databases">
        <title>Complete Genome Sequence of Serratia marcescens Myophage Moabite.</title>
        <authorList>
            <person name="Price L."/>
            <person name="Rohren M."/>
            <person name="Newkirk H."/>
            <person name="Liu M."/>
            <person name="Ramsey J."/>
        </authorList>
    </citation>
    <scope>NUCLEOTIDE SEQUENCE [LARGE SCALE GENOMIC DNA]</scope>
</reference>
<sequence length="156" mass="18153">MKEQVGLEFPTVEEALQYSIDFGKRAMENKEKENLDKGLCKLAHLPEVCIQRVEYEGYSGVHQRRIVSAANRFYPDNGEVIVIASARHYDPLMVEHVERYRELGLDLSHAYGENQGFIDQFRNYWTREEAWVIALHAGQIRNRVSSEGELFSENLY</sequence>
<dbReference type="InterPro" id="IPR058630">
    <property type="entry name" value="T4_Y16D"/>
</dbReference>
<proteinExistence type="predicted"/>
<dbReference type="Proteomes" id="UP000319063">
    <property type="component" value="Segment"/>
</dbReference>
<accession>A0A4Y5TPE7</accession>
<protein>
    <submittedName>
        <fullName evidence="1">Uncharacterized protein</fullName>
    </submittedName>
</protein>
<dbReference type="Pfam" id="PF26092">
    <property type="entry name" value="T4_Y16D"/>
    <property type="match status" value="1"/>
</dbReference>
<evidence type="ECO:0000313" key="2">
    <source>
        <dbReference type="Proteomes" id="UP000319063"/>
    </source>
</evidence>
<name>A0A4Y5TPE7_9CAUD</name>
<gene>
    <name evidence="1" type="ORF">CPT_Moabite_217</name>
</gene>
<organism evidence="1 2">
    <name type="scientific">Serratia phage Moabite</name>
    <dbReference type="NCBI Taxonomy" id="2587814"/>
    <lineage>
        <taxon>Viruses</taxon>
        <taxon>Duplodnaviria</taxon>
        <taxon>Heunggongvirae</taxon>
        <taxon>Uroviricota</taxon>
        <taxon>Caudoviricetes</taxon>
        <taxon>Chimalliviridae</taxon>
        <taxon>Moabitevirus</taxon>
        <taxon>Moabitevirus moabite</taxon>
    </lineage>
</organism>
<keyword evidence="2" id="KW-1185">Reference proteome</keyword>
<dbReference type="EMBL" id="MK994515">
    <property type="protein sequence ID" value="QDB71247.1"/>
    <property type="molecule type" value="Genomic_DNA"/>
</dbReference>
<evidence type="ECO:0000313" key="1">
    <source>
        <dbReference type="EMBL" id="QDB71247.1"/>
    </source>
</evidence>